<dbReference type="Gene3D" id="2.130.10.10">
    <property type="entry name" value="YVTN repeat-like/Quinoprotein amine dehydrogenase"/>
    <property type="match status" value="1"/>
</dbReference>
<gene>
    <name evidence="4" type="ORF">FRZ67_04245</name>
</gene>
<dbReference type="PANTHER" id="PTHR30344:SF1">
    <property type="entry name" value="6-PHOSPHOGLUCONOLACTONASE"/>
    <property type="match status" value="1"/>
</dbReference>
<dbReference type="GO" id="GO:0017057">
    <property type="term" value="F:6-phosphogluconolactonase activity"/>
    <property type="evidence" value="ECO:0007669"/>
    <property type="project" value="TreeGrafter"/>
</dbReference>
<protein>
    <submittedName>
        <fullName evidence="4">Lactonase family protein</fullName>
    </submittedName>
</protein>
<dbReference type="SUPFAM" id="SSF51004">
    <property type="entry name" value="C-terminal (heme d1) domain of cytochrome cd1-nitrite reductase"/>
    <property type="match status" value="1"/>
</dbReference>
<dbReference type="InterPro" id="IPR019405">
    <property type="entry name" value="Lactonase_7-beta_prop"/>
</dbReference>
<evidence type="ECO:0000256" key="2">
    <source>
        <dbReference type="ARBA" id="ARBA00022526"/>
    </source>
</evidence>
<dbReference type="InterPro" id="IPR011048">
    <property type="entry name" value="Haem_d1_sf"/>
</dbReference>
<accession>A0A5B8V6M7</accession>
<dbReference type="PANTHER" id="PTHR30344">
    <property type="entry name" value="6-PHOSPHOGLUCONOLACTONASE-RELATED"/>
    <property type="match status" value="1"/>
</dbReference>
<keyword evidence="3" id="KW-0732">Signal</keyword>
<dbReference type="GO" id="GO:0005829">
    <property type="term" value="C:cytosol"/>
    <property type="evidence" value="ECO:0007669"/>
    <property type="project" value="TreeGrafter"/>
</dbReference>
<dbReference type="InterPro" id="IPR050282">
    <property type="entry name" value="Cycloisomerase_2"/>
</dbReference>
<keyword evidence="2" id="KW-0313">Glucose metabolism</keyword>
<comment type="similarity">
    <text evidence="1">Belongs to the cycloisomerase 2 family.</text>
</comment>
<reference evidence="4 5" key="1">
    <citation type="journal article" date="2016" name="Int. J. Syst. Evol. Microbiol.">
        <title>Panacibacter ginsenosidivorans gen. nov., sp. nov., with ginsenoside converting activity isolated from soil of a ginseng field.</title>
        <authorList>
            <person name="Siddiqi M.Z."/>
            <person name="Muhammad Shafi S."/>
            <person name="Choi K.D."/>
            <person name="Im W.T."/>
        </authorList>
    </citation>
    <scope>NUCLEOTIDE SEQUENCE [LARGE SCALE GENOMIC DNA]</scope>
    <source>
        <strain evidence="4 5">Gsoil1550</strain>
    </source>
</reference>
<dbReference type="KEGG" id="pgin:FRZ67_04245"/>
<keyword evidence="2" id="KW-0119">Carbohydrate metabolism</keyword>
<dbReference type="GO" id="GO:0006006">
    <property type="term" value="P:glucose metabolic process"/>
    <property type="evidence" value="ECO:0007669"/>
    <property type="project" value="UniProtKB-KW"/>
</dbReference>
<sequence>MKKFLLACSLLFAVAGFAQNPIQYLLVGTYTTGGKSEGIYVYRYNPNKNEATQVSVAKGVENPSYLAISRDQKFVYAVNENHGDKGGEVSAFALDKTKGELVFLNKQLTGGDDPAYVTVDSTGKNVIVANYSGGNISVLKTNADGSLQPAVQTISHDGYGVNVARQEMPHPHSVVLSPDEKFLFVANLGNDRLYRYAFNANDATNPLTPLDPPYYEVPDGSGPRHFTFHPNGKFAYLLNELAGTIIVYEYNNGTLKEIQTIVSDNTNSKADKGSADIHVTPDGRFLYTSNRATANDIAMYKVSSDGKLAENGHQAVGMHPRNFMIDPTGRFLLVANRDSNNIQIFIINKNFGILQDSNTKIDVPMPVCLKMVPVK</sequence>
<dbReference type="FunFam" id="2.130.10.10:FF:000306">
    <property type="entry name" value="3-carboxymuconate cyclase"/>
    <property type="match status" value="1"/>
</dbReference>
<dbReference type="RefSeq" id="WP_147188343.1">
    <property type="nucleotide sequence ID" value="NZ_CP042435.1"/>
</dbReference>
<dbReference type="EMBL" id="CP042435">
    <property type="protein sequence ID" value="QEC66543.1"/>
    <property type="molecule type" value="Genomic_DNA"/>
</dbReference>
<evidence type="ECO:0000313" key="5">
    <source>
        <dbReference type="Proteomes" id="UP000321533"/>
    </source>
</evidence>
<evidence type="ECO:0000313" key="4">
    <source>
        <dbReference type="EMBL" id="QEC66543.1"/>
    </source>
</evidence>
<keyword evidence="5" id="KW-1185">Reference proteome</keyword>
<feature type="chain" id="PRO_5022774886" evidence="3">
    <location>
        <begin position="19"/>
        <end position="375"/>
    </location>
</feature>
<organism evidence="4 5">
    <name type="scientific">Panacibacter ginsenosidivorans</name>
    <dbReference type="NCBI Taxonomy" id="1813871"/>
    <lineage>
        <taxon>Bacteria</taxon>
        <taxon>Pseudomonadati</taxon>
        <taxon>Bacteroidota</taxon>
        <taxon>Chitinophagia</taxon>
        <taxon>Chitinophagales</taxon>
        <taxon>Chitinophagaceae</taxon>
        <taxon>Panacibacter</taxon>
    </lineage>
</organism>
<dbReference type="OrthoDB" id="9790815at2"/>
<evidence type="ECO:0000256" key="1">
    <source>
        <dbReference type="ARBA" id="ARBA00005564"/>
    </source>
</evidence>
<feature type="signal peptide" evidence="3">
    <location>
        <begin position="1"/>
        <end position="18"/>
    </location>
</feature>
<evidence type="ECO:0000256" key="3">
    <source>
        <dbReference type="SAM" id="SignalP"/>
    </source>
</evidence>
<name>A0A5B8V6M7_9BACT</name>
<dbReference type="InterPro" id="IPR015943">
    <property type="entry name" value="WD40/YVTN_repeat-like_dom_sf"/>
</dbReference>
<dbReference type="Pfam" id="PF10282">
    <property type="entry name" value="Lactonase"/>
    <property type="match status" value="1"/>
</dbReference>
<dbReference type="AlphaFoldDB" id="A0A5B8V6M7"/>
<dbReference type="Proteomes" id="UP000321533">
    <property type="component" value="Chromosome"/>
</dbReference>
<proteinExistence type="inferred from homology"/>